<protein>
    <submittedName>
        <fullName evidence="1">Uncharacterized protein</fullName>
    </submittedName>
</protein>
<name>A0ABY0JLG5_9ENTR</name>
<reference evidence="1 2" key="1">
    <citation type="submission" date="2016-04" db="EMBL/GenBank/DDBJ databases">
        <authorList>
            <person name="Mornico D."/>
        </authorList>
    </citation>
    <scope>NUCLEOTIDE SEQUENCE [LARGE SCALE GENOMIC DNA]</scope>
    <source>
        <strain evidence="1 2">A121</strain>
    </source>
</reference>
<dbReference type="Proteomes" id="UP000195338">
    <property type="component" value="Unassembled WGS sequence"/>
</dbReference>
<sequence>MQHFIPLFVPLFYADKRAFFCLSIVKSRILSFLNRLKNRAFSRNLLKKLC</sequence>
<keyword evidence="2" id="KW-1185">Reference proteome</keyword>
<evidence type="ECO:0000313" key="1">
    <source>
        <dbReference type="EMBL" id="SBW23974.1"/>
    </source>
</evidence>
<evidence type="ECO:0000313" key="2">
    <source>
        <dbReference type="Proteomes" id="UP000195338"/>
    </source>
</evidence>
<accession>A0ABY0JLG5</accession>
<organism evidence="1 2">
    <name type="scientific">Citrobacter europaeus</name>
    <dbReference type="NCBI Taxonomy" id="1914243"/>
    <lineage>
        <taxon>Bacteria</taxon>
        <taxon>Pseudomonadati</taxon>
        <taxon>Pseudomonadota</taxon>
        <taxon>Gammaproteobacteria</taxon>
        <taxon>Enterobacterales</taxon>
        <taxon>Enterobacteriaceae</taxon>
        <taxon>Citrobacter</taxon>
    </lineage>
</organism>
<proteinExistence type="predicted"/>
<comment type="caution">
    <text evidence="1">The sequence shown here is derived from an EMBL/GenBank/DDBJ whole genome shotgun (WGS) entry which is preliminary data.</text>
</comment>
<gene>
    <name evidence="1" type="ORF">BN4901_1403</name>
</gene>
<dbReference type="EMBL" id="FLUX01000011">
    <property type="protein sequence ID" value="SBW23974.1"/>
    <property type="molecule type" value="Genomic_DNA"/>
</dbReference>